<accession>A0A0G0Z426</accession>
<proteinExistence type="predicted"/>
<organism evidence="1 2">
    <name type="scientific">candidate division WWE3 bacterium GW2011_GWB1_41_6</name>
    <dbReference type="NCBI Taxonomy" id="1619112"/>
    <lineage>
        <taxon>Bacteria</taxon>
        <taxon>Katanobacteria</taxon>
    </lineage>
</organism>
<name>A0A0G0Z426_UNCKA</name>
<dbReference type="EMBL" id="LCBS01000012">
    <property type="protein sequence ID" value="KKS16816.1"/>
    <property type="molecule type" value="Genomic_DNA"/>
</dbReference>
<evidence type="ECO:0000313" key="1">
    <source>
        <dbReference type="EMBL" id="KKS16816.1"/>
    </source>
</evidence>
<gene>
    <name evidence="1" type="ORF">UU72_C0012G0010</name>
</gene>
<dbReference type="AlphaFoldDB" id="A0A0G0Z426"/>
<sequence length="100" mass="11960">MQYSPSIKFKGWGIDLNNGNQPNLNLRLSKENHDYGITVDVAFLKERPLDLQLWVDFSNELVERCDFNWDDIERIGLWVRRKIPYVIHEMHGYEMSDYVI</sequence>
<dbReference type="Proteomes" id="UP000034163">
    <property type="component" value="Unassembled WGS sequence"/>
</dbReference>
<comment type="caution">
    <text evidence="1">The sequence shown here is derived from an EMBL/GenBank/DDBJ whole genome shotgun (WGS) entry which is preliminary data.</text>
</comment>
<protein>
    <submittedName>
        <fullName evidence="1">Uncharacterized protein</fullName>
    </submittedName>
</protein>
<evidence type="ECO:0000313" key="2">
    <source>
        <dbReference type="Proteomes" id="UP000034163"/>
    </source>
</evidence>
<reference evidence="1 2" key="1">
    <citation type="journal article" date="2015" name="Nature">
        <title>rRNA introns, odd ribosomes, and small enigmatic genomes across a large radiation of phyla.</title>
        <authorList>
            <person name="Brown C.T."/>
            <person name="Hug L.A."/>
            <person name="Thomas B.C."/>
            <person name="Sharon I."/>
            <person name="Castelle C.J."/>
            <person name="Singh A."/>
            <person name="Wilkins M.J."/>
            <person name="Williams K.H."/>
            <person name="Banfield J.F."/>
        </authorList>
    </citation>
    <scope>NUCLEOTIDE SEQUENCE [LARGE SCALE GENOMIC DNA]</scope>
</reference>